<dbReference type="Pfam" id="PF13359">
    <property type="entry name" value="DDE_Tnp_4"/>
    <property type="match status" value="1"/>
</dbReference>
<reference evidence="4 5" key="1">
    <citation type="journal article" date="2019" name="Commun. Biol.">
        <title>The bagworm genome reveals a unique fibroin gene that provides high tensile strength.</title>
        <authorList>
            <person name="Kono N."/>
            <person name="Nakamura H."/>
            <person name="Ohtoshi R."/>
            <person name="Tomita M."/>
            <person name="Numata K."/>
            <person name="Arakawa K."/>
        </authorList>
    </citation>
    <scope>NUCLEOTIDE SEQUENCE [LARGE SCALE GENOMIC DNA]</scope>
</reference>
<dbReference type="OrthoDB" id="7782839at2759"/>
<keyword evidence="5" id="KW-1185">Reference proteome</keyword>
<organism evidence="4 5">
    <name type="scientific">Eumeta variegata</name>
    <name type="common">Bagworm moth</name>
    <name type="synonym">Eumeta japonica</name>
    <dbReference type="NCBI Taxonomy" id="151549"/>
    <lineage>
        <taxon>Eukaryota</taxon>
        <taxon>Metazoa</taxon>
        <taxon>Ecdysozoa</taxon>
        <taxon>Arthropoda</taxon>
        <taxon>Hexapoda</taxon>
        <taxon>Insecta</taxon>
        <taxon>Pterygota</taxon>
        <taxon>Neoptera</taxon>
        <taxon>Endopterygota</taxon>
        <taxon>Lepidoptera</taxon>
        <taxon>Glossata</taxon>
        <taxon>Ditrysia</taxon>
        <taxon>Tineoidea</taxon>
        <taxon>Psychidae</taxon>
        <taxon>Oiketicinae</taxon>
        <taxon>Eumeta</taxon>
    </lineage>
</organism>
<dbReference type="InterPro" id="IPR027806">
    <property type="entry name" value="HARBI1_dom"/>
</dbReference>
<protein>
    <recommendedName>
        <fullName evidence="3">DDE Tnp4 domain-containing protein</fullName>
    </recommendedName>
</protein>
<dbReference type="Proteomes" id="UP000299102">
    <property type="component" value="Unassembled WGS sequence"/>
</dbReference>
<gene>
    <name evidence="4" type="ORF">EVAR_21051_1</name>
</gene>
<evidence type="ECO:0000259" key="3">
    <source>
        <dbReference type="Pfam" id="PF13359"/>
    </source>
</evidence>
<evidence type="ECO:0000313" key="5">
    <source>
        <dbReference type="Proteomes" id="UP000299102"/>
    </source>
</evidence>
<dbReference type="EMBL" id="BGZK01000254">
    <property type="protein sequence ID" value="GBP32018.1"/>
    <property type="molecule type" value="Genomic_DNA"/>
</dbReference>
<proteinExistence type="predicted"/>
<keyword evidence="2" id="KW-0479">Metal-binding</keyword>
<name>A0A4C1UZV7_EUMVA</name>
<dbReference type="GO" id="GO:0046872">
    <property type="term" value="F:metal ion binding"/>
    <property type="evidence" value="ECO:0007669"/>
    <property type="project" value="UniProtKB-KW"/>
</dbReference>
<evidence type="ECO:0000256" key="1">
    <source>
        <dbReference type="ARBA" id="ARBA00001968"/>
    </source>
</evidence>
<comment type="cofactor">
    <cofactor evidence="1">
        <name>a divalent metal cation</name>
        <dbReference type="ChEBI" id="CHEBI:60240"/>
    </cofactor>
</comment>
<comment type="caution">
    <text evidence="4">The sequence shown here is derived from an EMBL/GenBank/DDBJ whole genome shotgun (WGS) entry which is preliminary data.</text>
</comment>
<feature type="domain" description="DDE Tnp4" evidence="3">
    <location>
        <begin position="89"/>
        <end position="132"/>
    </location>
</feature>
<evidence type="ECO:0000256" key="2">
    <source>
        <dbReference type="ARBA" id="ARBA00022723"/>
    </source>
</evidence>
<dbReference type="AlphaFoldDB" id="A0A4C1UZV7"/>
<accession>A0A4C1UZV7</accession>
<sequence>MEKDTTNYMKYKMGYSQKILLADDAVLSKFHCQEDRKRRLSNPECSRELFHKRQRSNLITECLQSQNAETYAESLQKYDNIIQPIIEPEGFGGRTSDVTIVENCNFLDELQPGSCILADRGFKHIEQILHEKERRWAHIKKATVRLHPPAEAAQSWH</sequence>
<evidence type="ECO:0000313" key="4">
    <source>
        <dbReference type="EMBL" id="GBP32018.1"/>
    </source>
</evidence>